<accession>Q0K8U3</accession>
<evidence type="ECO:0000313" key="2">
    <source>
        <dbReference type="EMBL" id="CAJ93578.1"/>
    </source>
</evidence>
<dbReference type="KEGG" id="reh:H16_A2490"/>
<dbReference type="Proteomes" id="UP000008210">
    <property type="component" value="Chromosome 1"/>
</dbReference>
<dbReference type="STRING" id="381666.H16_A2490"/>
<dbReference type="HOGENOM" id="CLU_1955926_0_0_4"/>
<keyword evidence="3" id="KW-1185">Reference proteome</keyword>
<feature type="region of interest" description="Disordered" evidence="1">
    <location>
        <begin position="25"/>
        <end position="63"/>
    </location>
</feature>
<proteinExistence type="predicted"/>
<dbReference type="AlphaFoldDB" id="Q0K8U3"/>
<evidence type="ECO:0000256" key="1">
    <source>
        <dbReference type="SAM" id="MobiDB-lite"/>
    </source>
</evidence>
<dbReference type="EMBL" id="AM260479">
    <property type="protein sequence ID" value="CAJ93578.1"/>
    <property type="molecule type" value="Genomic_DNA"/>
</dbReference>
<evidence type="ECO:0000313" key="3">
    <source>
        <dbReference type="Proteomes" id="UP000008210"/>
    </source>
</evidence>
<sequence>MRRAVIYAGGSLTCGAHHCWPPTWPEPARQGPRSWQTSRGLGKLLKPPSKPAGRQRNGPCGVTPWSGPAAACKAMRWGFKTIKQIRAECELKAQRSHALFDAYPKMSTQLNSQLTNRLPVLANGQAFA</sequence>
<protein>
    <submittedName>
        <fullName evidence="2">Uncharacterized protein</fullName>
    </submittedName>
</protein>
<name>Q0K8U3_CUPNH</name>
<gene>
    <name evidence="2" type="ordered locus">H16_A2490</name>
</gene>
<organism evidence="2 3">
    <name type="scientific">Cupriavidus necator (strain ATCC 17699 / DSM 428 / KCTC 22496 / NCIMB 10442 / H16 / Stanier 337)</name>
    <name type="common">Ralstonia eutropha</name>
    <dbReference type="NCBI Taxonomy" id="381666"/>
    <lineage>
        <taxon>Bacteria</taxon>
        <taxon>Pseudomonadati</taxon>
        <taxon>Pseudomonadota</taxon>
        <taxon>Betaproteobacteria</taxon>
        <taxon>Burkholderiales</taxon>
        <taxon>Burkholderiaceae</taxon>
        <taxon>Cupriavidus</taxon>
    </lineage>
</organism>
<reference evidence="2 3" key="1">
    <citation type="journal article" date="2006" name="Nat. Biotechnol.">
        <title>Genome sequence of the bioplastic-producing 'Knallgas' bacterium Ralstonia eutropha H16.</title>
        <authorList>
            <person name="Pohlmann A."/>
            <person name="Fricke W.F."/>
            <person name="Reinecke F."/>
            <person name="Kusian B."/>
            <person name="Liesegang H."/>
            <person name="Cramm R."/>
            <person name="Eitinger T."/>
            <person name="Ewering C."/>
            <person name="Potter M."/>
            <person name="Schwartz E."/>
            <person name="Strittmatter A."/>
            <person name="Voss I."/>
            <person name="Gottschalk G."/>
            <person name="Steinbuechel A."/>
            <person name="Friedrich B."/>
            <person name="Bowien B."/>
        </authorList>
    </citation>
    <scope>NUCLEOTIDE SEQUENCE [LARGE SCALE GENOMIC DNA]</scope>
    <source>
        <strain evidence="3">ATCC 17699 / DSM 428 / KCTC 22496 / NCIMB 10442 / H16 / Stanier 337</strain>
    </source>
</reference>